<feature type="region of interest" description="Disordered" evidence="8">
    <location>
        <begin position="695"/>
        <end position="740"/>
    </location>
</feature>
<evidence type="ECO:0000256" key="5">
    <source>
        <dbReference type="ARBA" id="ARBA00022833"/>
    </source>
</evidence>
<feature type="region of interest" description="Disordered" evidence="8">
    <location>
        <begin position="334"/>
        <end position="363"/>
    </location>
</feature>
<feature type="domain" description="C2H2-type" evidence="9">
    <location>
        <begin position="523"/>
        <end position="546"/>
    </location>
</feature>
<feature type="domain" description="C2H2-type" evidence="9">
    <location>
        <begin position="362"/>
        <end position="385"/>
    </location>
</feature>
<dbReference type="AlphaFoldDB" id="A0A226D5Y6"/>
<protein>
    <submittedName>
        <fullName evidence="10">Zinc finger and SCAN domain-containing protein 10</fullName>
    </submittedName>
</protein>
<evidence type="ECO:0000313" key="10">
    <source>
        <dbReference type="EMBL" id="OXA40952.1"/>
    </source>
</evidence>
<dbReference type="PROSITE" id="PS50157">
    <property type="entry name" value="ZINC_FINGER_C2H2_2"/>
    <property type="match status" value="8"/>
</dbReference>
<reference evidence="10 11" key="1">
    <citation type="submission" date="2015-12" db="EMBL/GenBank/DDBJ databases">
        <title>The genome of Folsomia candida.</title>
        <authorList>
            <person name="Faddeeva A."/>
            <person name="Derks M.F."/>
            <person name="Anvar Y."/>
            <person name="Smit S."/>
            <person name="Van Straalen N."/>
            <person name="Roelofs D."/>
        </authorList>
    </citation>
    <scope>NUCLEOTIDE SEQUENCE [LARGE SCALE GENOMIC DNA]</scope>
    <source>
        <strain evidence="10 11">VU population</strain>
        <tissue evidence="10">Whole body</tissue>
    </source>
</reference>
<comment type="subcellular location">
    <subcellularLocation>
        <location evidence="1">Nucleus</location>
    </subcellularLocation>
</comment>
<feature type="domain" description="C2H2-type" evidence="9">
    <location>
        <begin position="581"/>
        <end position="609"/>
    </location>
</feature>
<evidence type="ECO:0000256" key="3">
    <source>
        <dbReference type="ARBA" id="ARBA00022737"/>
    </source>
</evidence>
<dbReference type="Gene3D" id="3.30.160.60">
    <property type="entry name" value="Classic Zinc Finger"/>
    <property type="match status" value="6"/>
</dbReference>
<keyword evidence="2" id="KW-0479">Metal-binding</keyword>
<feature type="compositionally biased region" description="Basic residues" evidence="8">
    <location>
        <begin position="276"/>
        <end position="286"/>
    </location>
</feature>
<dbReference type="InterPro" id="IPR036236">
    <property type="entry name" value="Znf_C2H2_sf"/>
</dbReference>
<feature type="compositionally biased region" description="Polar residues" evidence="8">
    <location>
        <begin position="350"/>
        <end position="363"/>
    </location>
</feature>
<organism evidence="10 11">
    <name type="scientific">Folsomia candida</name>
    <name type="common">Springtail</name>
    <dbReference type="NCBI Taxonomy" id="158441"/>
    <lineage>
        <taxon>Eukaryota</taxon>
        <taxon>Metazoa</taxon>
        <taxon>Ecdysozoa</taxon>
        <taxon>Arthropoda</taxon>
        <taxon>Hexapoda</taxon>
        <taxon>Collembola</taxon>
        <taxon>Entomobryomorpha</taxon>
        <taxon>Isotomoidea</taxon>
        <taxon>Isotomidae</taxon>
        <taxon>Proisotominae</taxon>
        <taxon>Folsomia</taxon>
    </lineage>
</organism>
<keyword evidence="11" id="KW-1185">Reference proteome</keyword>
<feature type="domain" description="C2H2-type" evidence="9">
    <location>
        <begin position="494"/>
        <end position="522"/>
    </location>
</feature>
<dbReference type="InterPro" id="IPR013087">
    <property type="entry name" value="Znf_C2H2_type"/>
</dbReference>
<proteinExistence type="predicted"/>
<evidence type="ECO:0000256" key="8">
    <source>
        <dbReference type="SAM" id="MobiDB-lite"/>
    </source>
</evidence>
<dbReference type="EMBL" id="LNIX01000031">
    <property type="protein sequence ID" value="OXA40952.1"/>
    <property type="molecule type" value="Genomic_DNA"/>
</dbReference>
<keyword evidence="3" id="KW-0677">Repeat</keyword>
<keyword evidence="4 7" id="KW-0863">Zinc-finger</keyword>
<feature type="compositionally biased region" description="Basic and acidic residues" evidence="8">
    <location>
        <begin position="698"/>
        <end position="729"/>
    </location>
</feature>
<feature type="domain" description="C2H2-type" evidence="9">
    <location>
        <begin position="554"/>
        <end position="581"/>
    </location>
</feature>
<dbReference type="SMART" id="SM00355">
    <property type="entry name" value="ZnF_C2H2"/>
    <property type="match status" value="9"/>
</dbReference>
<accession>A0A226D5Y6</accession>
<gene>
    <name evidence="10" type="ORF">Fcan01_24274</name>
</gene>
<dbReference type="PANTHER" id="PTHR24406">
    <property type="entry name" value="TRANSCRIPTIONAL REPRESSOR CTCFL-RELATED"/>
    <property type="match status" value="1"/>
</dbReference>
<evidence type="ECO:0000256" key="6">
    <source>
        <dbReference type="ARBA" id="ARBA00023242"/>
    </source>
</evidence>
<feature type="domain" description="C2H2-type" evidence="9">
    <location>
        <begin position="618"/>
        <end position="647"/>
    </location>
</feature>
<feature type="domain" description="C2H2-type" evidence="9">
    <location>
        <begin position="675"/>
        <end position="703"/>
    </location>
</feature>
<dbReference type="OrthoDB" id="6077919at2759"/>
<feature type="region of interest" description="Disordered" evidence="8">
    <location>
        <begin position="645"/>
        <end position="668"/>
    </location>
</feature>
<evidence type="ECO:0000256" key="4">
    <source>
        <dbReference type="ARBA" id="ARBA00022771"/>
    </source>
</evidence>
<keyword evidence="6" id="KW-0539">Nucleus</keyword>
<dbReference type="SUPFAM" id="SSF57667">
    <property type="entry name" value="beta-beta-alpha zinc fingers"/>
    <property type="match status" value="3"/>
</dbReference>
<dbReference type="GO" id="GO:0008270">
    <property type="term" value="F:zinc ion binding"/>
    <property type="evidence" value="ECO:0007669"/>
    <property type="project" value="UniProtKB-KW"/>
</dbReference>
<sequence length="762" mass="85626">MTDPVIVPVLPTSQNPTVLLKGAYSFNLEKDDVSEKIFRCNNLSCPVRLHTSKSANNPEIKTQNGTHNHSADPKVQVQLVWRTKTGEISTTKNSISTRKFVRPCGNCGKKGADLVSTICLRGEDEAPPENVEGTNFPISDALFSLALFWLGFHDKPGMSLFESSPLLELCPPCAKMFTEIYKISMQFQSLGEHGNQVITRIKILRERMNKSVTATAKLTEEIAKTGQKGNRKQKINTRDANSDDEEAEECHTKEKCANTETTDFKNIAEVLDISKPGRKRNRKQKIKARDADEEEECPPKRKCADFKNREEVHCDLDVGTGLDLVDATPAVQPFQEGDDLESPHSIPPLEQNSPQPKRSHSFQCSACPKKLSTLPSLRRHFRHEHDPAFTRYTCPVPTCGGNYKFNQFFSLKYHMDKKHPGVPVPPKRADLVPDPGNRIYCPVVGCGKSYVERTGVYHHMRRTHPAVPFPKIPTKPEAMKSCPVCGKKVVSRTQLCTKCGKLFRTARDLRVHDVVVHIREKKHACAICGAAFVLKSGLDKHVLFRHEVPPDLRFSCDTCGKSYRRLRSLQEHVGTHTSKDFQCSLCARVFPRRSHLTGHMKRIHGSGDAAGEKGGKDFHCDKCSKPFRRKAHLVRHMKRMYDCGQKRGRAVKEKSEKEGDEKSGKAAEENSGKDFQCRICSKSYNRNYNLRRHMRGIHGIEEKSGKARGEKSGKSAGERSRKSPGEKRGKLAGKTSGKAAIKVVRKAREYKKKKSNVSKVKK</sequence>
<evidence type="ECO:0000259" key="9">
    <source>
        <dbReference type="PROSITE" id="PS50157"/>
    </source>
</evidence>
<dbReference type="Proteomes" id="UP000198287">
    <property type="component" value="Unassembled WGS sequence"/>
</dbReference>
<evidence type="ECO:0000256" key="2">
    <source>
        <dbReference type="ARBA" id="ARBA00022723"/>
    </source>
</evidence>
<comment type="caution">
    <text evidence="10">The sequence shown here is derived from an EMBL/GenBank/DDBJ whole genome shotgun (WGS) entry which is preliminary data.</text>
</comment>
<evidence type="ECO:0000256" key="7">
    <source>
        <dbReference type="PROSITE-ProRule" id="PRU00042"/>
    </source>
</evidence>
<dbReference type="PROSITE" id="PS00028">
    <property type="entry name" value="ZINC_FINGER_C2H2_1"/>
    <property type="match status" value="6"/>
</dbReference>
<dbReference type="InterPro" id="IPR050888">
    <property type="entry name" value="ZnF_C2H2-type_TF"/>
</dbReference>
<dbReference type="Pfam" id="PF00096">
    <property type="entry name" value="zf-C2H2"/>
    <property type="match status" value="4"/>
</dbReference>
<feature type="domain" description="C2H2-type" evidence="9">
    <location>
        <begin position="439"/>
        <end position="464"/>
    </location>
</feature>
<keyword evidence="5" id="KW-0862">Zinc</keyword>
<dbReference type="GO" id="GO:0005634">
    <property type="term" value="C:nucleus"/>
    <property type="evidence" value="ECO:0007669"/>
    <property type="project" value="UniProtKB-SubCell"/>
</dbReference>
<feature type="region of interest" description="Disordered" evidence="8">
    <location>
        <begin position="275"/>
        <end position="299"/>
    </location>
</feature>
<feature type="region of interest" description="Disordered" evidence="8">
    <location>
        <begin position="224"/>
        <end position="252"/>
    </location>
</feature>
<name>A0A226D5Y6_FOLCA</name>
<evidence type="ECO:0000256" key="1">
    <source>
        <dbReference type="ARBA" id="ARBA00004123"/>
    </source>
</evidence>
<evidence type="ECO:0000313" key="11">
    <source>
        <dbReference type="Proteomes" id="UP000198287"/>
    </source>
</evidence>